<comment type="caution">
    <text evidence="1">The sequence shown here is derived from an EMBL/GenBank/DDBJ whole genome shotgun (WGS) entry which is preliminary data.</text>
</comment>
<dbReference type="Proteomes" id="UP000070504">
    <property type="component" value="Unassembled WGS sequence"/>
</dbReference>
<sequence>MELKEFWSDEFSMTEEEEAEIVAFLTGKIPFFDKESGKYRTLAHEEFRTRVKELYEEDRYDDAETLIEAFNRYSSSSPEKRIREIKSKSFRLSKVQFFKALKQGYEDDASVADVIRANIGDKLKAGLENLNQIPNIDGEKLRLPKEILENWLSREGRGPLKFGYNLKWEIYVSDEDRKSYERFLRHFTRKNILETQIEDQRIIDIFLKFYESDPNALFEGVSLETLENDNGELALKFRQHPAFYFEPLMHGGYHKNLKTLDDFLSELANEGYEVGDLEELPIFNQIPKFASRVESIKNGGYEQLAWARDIGIEHNIGFDIANEIHPLLRFSRPVRINGESLIWGDTPLEQDHLKESILSEILEDEVRHLDIDESKKKVETFLEEGNAEKAQKISRRISAFKSAEAVAEKTEEIILDGISSQVVSLTMPKGVAGLLNLFNLKKEDMAGG</sequence>
<evidence type="ECO:0000313" key="2">
    <source>
        <dbReference type="Proteomes" id="UP000070504"/>
    </source>
</evidence>
<name>A0A133VLY3_9EURY</name>
<accession>A0A133VLY3</accession>
<evidence type="ECO:0000313" key="1">
    <source>
        <dbReference type="EMBL" id="KXB07475.1"/>
    </source>
</evidence>
<dbReference type="AlphaFoldDB" id="A0A133VLY3"/>
<reference evidence="1 2" key="1">
    <citation type="journal article" date="2016" name="Sci. Rep.">
        <title>Metabolic traits of an uncultured archaeal lineage -MSBL1- from brine pools of the Red Sea.</title>
        <authorList>
            <person name="Mwirichia R."/>
            <person name="Alam I."/>
            <person name="Rashid M."/>
            <person name="Vinu M."/>
            <person name="Ba-Alawi W."/>
            <person name="Anthony Kamau A."/>
            <person name="Kamanda Ngugi D."/>
            <person name="Goker M."/>
            <person name="Klenk H.P."/>
            <person name="Bajic V."/>
            <person name="Stingl U."/>
        </authorList>
    </citation>
    <scope>NUCLEOTIDE SEQUENCE [LARGE SCALE GENOMIC DNA]</scope>
    <source>
        <strain evidence="1">SCGC-AAA382K21</strain>
    </source>
</reference>
<dbReference type="EMBL" id="LHYH01000003">
    <property type="protein sequence ID" value="KXB07475.1"/>
    <property type="molecule type" value="Genomic_DNA"/>
</dbReference>
<gene>
    <name evidence="1" type="ORF">AKJ54_00240</name>
</gene>
<organism evidence="1 2">
    <name type="scientific">candidate division MSBL1 archaeon SCGC-AAA382K21</name>
    <dbReference type="NCBI Taxonomy" id="1698283"/>
    <lineage>
        <taxon>Archaea</taxon>
        <taxon>Methanobacteriati</taxon>
        <taxon>Methanobacteriota</taxon>
        <taxon>candidate division MSBL1</taxon>
    </lineage>
</organism>
<protein>
    <submittedName>
        <fullName evidence="1">Uncharacterized protein</fullName>
    </submittedName>
</protein>
<keyword evidence="2" id="KW-1185">Reference proteome</keyword>
<proteinExistence type="predicted"/>